<dbReference type="AlphaFoldDB" id="A0A6P8AYI8"/>
<dbReference type="GeneID" id="41965718"/>
<feature type="region of interest" description="Disordered" evidence="1">
    <location>
        <begin position="1"/>
        <end position="33"/>
    </location>
</feature>
<accession>A0A6P8AYI8</accession>
<evidence type="ECO:0000313" key="3">
    <source>
        <dbReference type="RefSeq" id="XP_030980001.1"/>
    </source>
</evidence>
<protein>
    <submittedName>
        <fullName evidence="3">Uncharacterized protein</fullName>
    </submittedName>
</protein>
<reference evidence="2 3" key="1">
    <citation type="journal article" date="2019" name="Mol. Biol. Evol.">
        <title>Blast fungal genomes show frequent chromosomal changes, gene gains and losses, and effector gene turnover.</title>
        <authorList>
            <person name="Gomez Luciano L.B."/>
            <person name="Jason Tsai I."/>
            <person name="Chuma I."/>
            <person name="Tosa Y."/>
            <person name="Chen Y.H."/>
            <person name="Li J.Y."/>
            <person name="Li M.Y."/>
            <person name="Jade Lu M.Y."/>
            <person name="Nakayashiki H."/>
            <person name="Li W.H."/>
        </authorList>
    </citation>
    <scope>NUCLEOTIDE SEQUENCE [LARGE SCALE GENOMIC DNA]</scope>
    <source>
        <strain evidence="2 3">NI907</strain>
    </source>
</reference>
<dbReference type="Proteomes" id="UP000515153">
    <property type="component" value="Chromosome VII"/>
</dbReference>
<keyword evidence="2" id="KW-1185">Reference proteome</keyword>
<dbReference type="KEGG" id="pgri:PgNI_10839"/>
<sequence>MDHSGQAAVGSVLSGPNTPAGKHMKRKEKSSTARLLTRPRQHGNTTLPRIQPILTDRPRNLLPHAPSLSAITNTTRRNRPLAPPIHRVGIPRDARIVTTRQRVPTTPDVDGTLLQPLLGRLDVGMVPDVVPLELLLAVDDAGRVRRTLEDEPAQRAAPRAPRALDPLPALAQPPLVQGVLAAVVAELLPRHAAEQTCLRGQEGCVPTVGGFDVVRVGGFGLLVGQGRGWDGVVLAFEWDLAPGWLCRQRYVW</sequence>
<gene>
    <name evidence="3" type="ORF">PgNI_10839</name>
</gene>
<evidence type="ECO:0000256" key="1">
    <source>
        <dbReference type="SAM" id="MobiDB-lite"/>
    </source>
</evidence>
<name>A0A6P8AYI8_PYRGI</name>
<evidence type="ECO:0000313" key="2">
    <source>
        <dbReference type="Proteomes" id="UP000515153"/>
    </source>
</evidence>
<proteinExistence type="predicted"/>
<organism evidence="2 3">
    <name type="scientific">Pyricularia grisea</name>
    <name type="common">Crabgrass-specific blast fungus</name>
    <name type="synonym">Magnaporthe grisea</name>
    <dbReference type="NCBI Taxonomy" id="148305"/>
    <lineage>
        <taxon>Eukaryota</taxon>
        <taxon>Fungi</taxon>
        <taxon>Dikarya</taxon>
        <taxon>Ascomycota</taxon>
        <taxon>Pezizomycotina</taxon>
        <taxon>Sordariomycetes</taxon>
        <taxon>Sordariomycetidae</taxon>
        <taxon>Magnaporthales</taxon>
        <taxon>Pyriculariaceae</taxon>
        <taxon>Pyricularia</taxon>
    </lineage>
</organism>
<reference evidence="3" key="2">
    <citation type="submission" date="2019-10" db="EMBL/GenBank/DDBJ databases">
        <authorList>
            <consortium name="NCBI Genome Project"/>
        </authorList>
    </citation>
    <scope>NUCLEOTIDE SEQUENCE</scope>
    <source>
        <strain evidence="3">NI907</strain>
    </source>
</reference>
<reference evidence="3" key="3">
    <citation type="submission" date="2025-08" db="UniProtKB">
        <authorList>
            <consortium name="RefSeq"/>
        </authorList>
    </citation>
    <scope>IDENTIFICATION</scope>
    <source>
        <strain evidence="3">NI907</strain>
    </source>
</reference>
<dbReference type="RefSeq" id="XP_030980001.1">
    <property type="nucleotide sequence ID" value="XM_031130813.1"/>
</dbReference>